<dbReference type="Proteomes" id="UP001221411">
    <property type="component" value="Unassembled WGS sequence"/>
</dbReference>
<organism evidence="2 3">
    <name type="scientific">Polyangium mundeleinium</name>
    <dbReference type="NCBI Taxonomy" id="2995306"/>
    <lineage>
        <taxon>Bacteria</taxon>
        <taxon>Pseudomonadati</taxon>
        <taxon>Myxococcota</taxon>
        <taxon>Polyangia</taxon>
        <taxon>Polyangiales</taxon>
        <taxon>Polyangiaceae</taxon>
        <taxon>Polyangium</taxon>
    </lineage>
</organism>
<evidence type="ECO:0000313" key="2">
    <source>
        <dbReference type="EMBL" id="MDC0743258.1"/>
    </source>
</evidence>
<sequence>MTRTVARAAPNAKRPEGCAVEHVPRRAPRGLRRAPKRRAERPEGCAVEHAPRQAPQGLRRAPKRRAERPEDCAAPRDAHGFLLVISRSGGL</sequence>
<accession>A0ABT5EN48</accession>
<feature type="region of interest" description="Disordered" evidence="1">
    <location>
        <begin position="1"/>
        <end position="73"/>
    </location>
</feature>
<evidence type="ECO:0000313" key="3">
    <source>
        <dbReference type="Proteomes" id="UP001221411"/>
    </source>
</evidence>
<evidence type="ECO:0000256" key="1">
    <source>
        <dbReference type="SAM" id="MobiDB-lite"/>
    </source>
</evidence>
<feature type="compositionally biased region" description="Basic residues" evidence="1">
    <location>
        <begin position="25"/>
        <end position="39"/>
    </location>
</feature>
<dbReference type="RefSeq" id="WP_271918622.1">
    <property type="nucleotide sequence ID" value="NZ_JAQNDO010000001.1"/>
</dbReference>
<dbReference type="EMBL" id="JAQNDO010000001">
    <property type="protein sequence ID" value="MDC0743258.1"/>
    <property type="molecule type" value="Genomic_DNA"/>
</dbReference>
<gene>
    <name evidence="2" type="ORF">POL67_18045</name>
</gene>
<protein>
    <submittedName>
        <fullName evidence="2">Uncharacterized protein</fullName>
    </submittedName>
</protein>
<keyword evidence="3" id="KW-1185">Reference proteome</keyword>
<proteinExistence type="predicted"/>
<name>A0ABT5EN48_9BACT</name>
<reference evidence="2 3" key="1">
    <citation type="submission" date="2022-11" db="EMBL/GenBank/DDBJ databases">
        <title>Minimal conservation of predation-associated metabolite biosynthetic gene clusters underscores biosynthetic potential of Myxococcota including descriptions for ten novel species: Archangium lansinium sp. nov., Myxococcus landrumus sp. nov., Nannocystis bai.</title>
        <authorList>
            <person name="Ahearne A."/>
            <person name="Stevens C."/>
            <person name="Dowd S."/>
        </authorList>
    </citation>
    <scope>NUCLEOTIDE SEQUENCE [LARGE SCALE GENOMIC DNA]</scope>
    <source>
        <strain evidence="2 3">RJM3</strain>
    </source>
</reference>
<comment type="caution">
    <text evidence="2">The sequence shown here is derived from an EMBL/GenBank/DDBJ whole genome shotgun (WGS) entry which is preliminary data.</text>
</comment>